<dbReference type="InParanoid" id="D2VQ30"/>
<reference evidence="15 16" key="1">
    <citation type="journal article" date="2010" name="Cell">
        <title>The genome of Naegleria gruberi illuminates early eukaryotic versatility.</title>
        <authorList>
            <person name="Fritz-Laylin L.K."/>
            <person name="Prochnik S.E."/>
            <person name="Ginger M.L."/>
            <person name="Dacks J.B."/>
            <person name="Carpenter M.L."/>
            <person name="Field M.C."/>
            <person name="Kuo A."/>
            <person name="Paredez A."/>
            <person name="Chapman J."/>
            <person name="Pham J."/>
            <person name="Shu S."/>
            <person name="Neupane R."/>
            <person name="Cipriano M."/>
            <person name="Mancuso J."/>
            <person name="Tu H."/>
            <person name="Salamov A."/>
            <person name="Lindquist E."/>
            <person name="Shapiro H."/>
            <person name="Lucas S."/>
            <person name="Grigoriev I.V."/>
            <person name="Cande W.Z."/>
            <person name="Fulton C."/>
            <person name="Rokhsar D.S."/>
            <person name="Dawson S.C."/>
        </authorList>
    </citation>
    <scope>NUCLEOTIDE SEQUENCE [LARGE SCALE GENOMIC DNA]</scope>
    <source>
        <strain evidence="15 16">NEG-M</strain>
    </source>
</reference>
<comment type="pathway">
    <text evidence="3">Glycan metabolism; N-glycan degradation.</text>
</comment>
<keyword evidence="16" id="KW-1185">Reference proteome</keyword>
<keyword evidence="7" id="KW-0325">Glycoprotein</keyword>
<evidence type="ECO:0000256" key="2">
    <source>
        <dbReference type="ARBA" id="ARBA00004371"/>
    </source>
</evidence>
<dbReference type="SUPFAM" id="SSF49303">
    <property type="entry name" value="beta-Galactosidase/glucuronidase domain"/>
    <property type="match status" value="1"/>
</dbReference>
<dbReference type="GO" id="GO:0006516">
    <property type="term" value="P:glycoprotein catabolic process"/>
    <property type="evidence" value="ECO:0007669"/>
    <property type="project" value="TreeGrafter"/>
</dbReference>
<proteinExistence type="predicted"/>
<keyword evidence="6" id="KW-0378">Hydrolase</keyword>
<dbReference type="FunFam" id="2.60.120.260:FF:000060">
    <property type="entry name" value="Probable beta-mannosidase"/>
    <property type="match status" value="1"/>
</dbReference>
<feature type="domain" description="Beta-mannosidase-like galactose-binding" evidence="14">
    <location>
        <begin position="36"/>
        <end position="213"/>
    </location>
</feature>
<comment type="catalytic activity">
    <reaction evidence="1">
        <text>Hydrolysis of terminal, non-reducing beta-D-mannose residues in beta-D-mannosides.</text>
        <dbReference type="EC" id="3.2.1.25"/>
    </reaction>
</comment>
<dbReference type="SUPFAM" id="SSF49785">
    <property type="entry name" value="Galactose-binding domain-like"/>
    <property type="match status" value="1"/>
</dbReference>
<dbReference type="RefSeq" id="XP_002673854.1">
    <property type="nucleotide sequence ID" value="XM_002673808.1"/>
</dbReference>
<dbReference type="InterPro" id="IPR017853">
    <property type="entry name" value="GH"/>
</dbReference>
<dbReference type="KEGG" id="ngr:NAEGRDRAFT_71143"/>
<dbReference type="Pfam" id="PF17786">
    <property type="entry name" value="Mannosidase_ig"/>
    <property type="match status" value="1"/>
</dbReference>
<evidence type="ECO:0000256" key="10">
    <source>
        <dbReference type="ARBA" id="ARBA00033445"/>
    </source>
</evidence>
<organism evidence="16">
    <name type="scientific">Naegleria gruberi</name>
    <name type="common">Amoeba</name>
    <dbReference type="NCBI Taxonomy" id="5762"/>
    <lineage>
        <taxon>Eukaryota</taxon>
        <taxon>Discoba</taxon>
        <taxon>Heterolobosea</taxon>
        <taxon>Tetramitia</taxon>
        <taxon>Eutetramitia</taxon>
        <taxon>Vahlkampfiidae</taxon>
        <taxon>Naegleria</taxon>
    </lineage>
</organism>
<evidence type="ECO:0000256" key="4">
    <source>
        <dbReference type="ARBA" id="ARBA00012754"/>
    </source>
</evidence>
<evidence type="ECO:0000256" key="3">
    <source>
        <dbReference type="ARBA" id="ARBA00004740"/>
    </source>
</evidence>
<dbReference type="Gene3D" id="2.60.120.260">
    <property type="entry name" value="Galactose-binding domain-like"/>
    <property type="match status" value="1"/>
</dbReference>
<dbReference type="GO" id="GO:0005764">
    <property type="term" value="C:lysosome"/>
    <property type="evidence" value="ECO:0007669"/>
    <property type="project" value="UniProtKB-SubCell"/>
</dbReference>
<evidence type="ECO:0000259" key="13">
    <source>
        <dbReference type="Pfam" id="PF17786"/>
    </source>
</evidence>
<dbReference type="InterPro" id="IPR013783">
    <property type="entry name" value="Ig-like_fold"/>
</dbReference>
<dbReference type="AlphaFoldDB" id="D2VQ30"/>
<name>D2VQ30_NAEGR</name>
<dbReference type="STRING" id="5762.D2VQ30"/>
<keyword evidence="8" id="KW-0458">Lysosome</keyword>
<dbReference type="InterPro" id="IPR041625">
    <property type="entry name" value="Beta-mannosidase_Ig"/>
</dbReference>
<evidence type="ECO:0000259" key="14">
    <source>
        <dbReference type="Pfam" id="PF22666"/>
    </source>
</evidence>
<feature type="domain" description="Mannosidase Ig/CBM-like" evidence="13">
    <location>
        <begin position="737"/>
        <end position="830"/>
    </location>
</feature>
<dbReference type="Gene3D" id="2.60.40.10">
    <property type="entry name" value="Immunoglobulins"/>
    <property type="match status" value="3"/>
</dbReference>
<dbReference type="Gene3D" id="3.20.20.80">
    <property type="entry name" value="Glycosidases"/>
    <property type="match status" value="1"/>
</dbReference>
<comment type="subcellular location">
    <subcellularLocation>
        <location evidence="2">Lysosome</location>
    </subcellularLocation>
</comment>
<dbReference type="Proteomes" id="UP000006671">
    <property type="component" value="Unassembled WGS sequence"/>
</dbReference>
<dbReference type="Pfam" id="PF17753">
    <property type="entry name" value="Ig_mannosidase"/>
    <property type="match status" value="1"/>
</dbReference>
<evidence type="ECO:0000256" key="9">
    <source>
        <dbReference type="ARBA" id="ARBA00023295"/>
    </source>
</evidence>
<dbReference type="PANTHER" id="PTHR43730">
    <property type="entry name" value="BETA-MANNOSIDASE"/>
    <property type="match status" value="1"/>
</dbReference>
<evidence type="ECO:0000256" key="8">
    <source>
        <dbReference type="ARBA" id="ARBA00023228"/>
    </source>
</evidence>
<sequence>MHELFFISFLLLISTSLAHTSIQQQQHQELPLSQGWCLQNNNQTIRECNFQIPATVHTILYNRSVIPDPYYRFNDVLLRWVALEGWIFTNQFDLGSGMKMNEMKRIYLQFDGLDTVCDIELNGQWIGGSENMFHKIEIDVTDLIREKSNLLVVKFQSAIEYSKRKAKESLYPIPTSDNEQVQHGELNRNFIRKTQSSFSWDWGPCFAPIGIWKQVKLITVYNSLTLKDLRIETFPVSNIIPKRNGAEIIPTLSNTFKINSTFIIQVVSEINLPKQIKISVNIEDSSSNSICSNSQIVNINQCEISNGFLQFELTTPCQNVQLWYPVGYGSQPLYQVKASLTSQSFHDTLQKRIAFRQVKIIQKPIQETDPINNPSKSFYFEINGIPVFAKGSNYIPPDSFVERVSDQDLRNLLDSFIESNQNTLRIWGGGNFERDSFYDFCDEKGILVWQEFMFACATYPRTELFLQSISKEIQQQATRLMHHPSIIMWSGSNENEASLWGDTWYSPVINSNTNKMRYIVDYGTLYFETVRRNLLQVDSSRPFWPSSPSKGVISEEPYVGYWLNPYSTSLGDVHYYDYSTVCTNVDNFPRARFMSEYGHQSFASLQTFKSVSMAQDWFYNSTLMNHRQHHPDGTNQILFQIGNHFKFDNLYGNFENFIYLSQCSQALCMKAQTEYYRSLRDDPNVQTYGALYWQLNSIWQTVDWASLEYGLKWKMMHYFVKDFFSESLVLSYEQGGWFKIFVTTDRMKQLTASVTVKIIQYSNGEIKKTLNFPNLSIQPLSGQMIFAKESEMLILESLCFLSNRCFVHMSLTDYSTNEIISENVHFLSPLALVTDLPKTNFKIINAKLLEDGTVVQFDLISDQVAFYVWLENDGNSGRFDRNGLMMLKERSETIRFSTLNHQLRIQNLDQFISNIRIKSIRDVYH</sequence>
<evidence type="ECO:0000256" key="6">
    <source>
        <dbReference type="ARBA" id="ARBA00022801"/>
    </source>
</evidence>
<gene>
    <name evidence="15" type="ORF">NAEGRDRAFT_71143</name>
</gene>
<dbReference type="PANTHER" id="PTHR43730:SF1">
    <property type="entry name" value="BETA-MANNOSIDASE"/>
    <property type="match status" value="1"/>
</dbReference>
<dbReference type="GO" id="GO:0004567">
    <property type="term" value="F:beta-mannosidase activity"/>
    <property type="evidence" value="ECO:0007669"/>
    <property type="project" value="UniProtKB-EC"/>
</dbReference>
<evidence type="ECO:0000256" key="5">
    <source>
        <dbReference type="ARBA" id="ARBA00022729"/>
    </source>
</evidence>
<evidence type="ECO:0000256" key="1">
    <source>
        <dbReference type="ARBA" id="ARBA00000829"/>
    </source>
</evidence>
<dbReference type="VEuPathDB" id="AmoebaDB:NAEGRDRAFT_71143"/>
<evidence type="ECO:0000256" key="7">
    <source>
        <dbReference type="ARBA" id="ARBA00023180"/>
    </source>
</evidence>
<dbReference type="GeneID" id="8855679"/>
<evidence type="ECO:0000256" key="11">
    <source>
        <dbReference type="SAM" id="SignalP"/>
    </source>
</evidence>
<dbReference type="FunFam" id="3.20.20.80:FF:000050">
    <property type="entry name" value="Beta-mannosidase B"/>
    <property type="match status" value="1"/>
</dbReference>
<dbReference type="EMBL" id="GG738888">
    <property type="protein sequence ID" value="EFC41110.1"/>
    <property type="molecule type" value="Genomic_DNA"/>
</dbReference>
<keyword evidence="5 11" id="KW-0732">Signal</keyword>
<feature type="signal peptide" evidence="11">
    <location>
        <begin position="1"/>
        <end position="18"/>
    </location>
</feature>
<accession>D2VQ30</accession>
<dbReference type="InterPro" id="IPR041447">
    <property type="entry name" value="Mannosidase_ig"/>
</dbReference>
<dbReference type="eggNOG" id="KOG2230">
    <property type="taxonomic scope" value="Eukaryota"/>
</dbReference>
<dbReference type="OrthoDB" id="2866996at2759"/>
<feature type="chain" id="PRO_5003038324" description="beta-mannosidase" evidence="11">
    <location>
        <begin position="19"/>
        <end position="925"/>
    </location>
</feature>
<dbReference type="OMA" id="QFACASY"/>
<dbReference type="EC" id="3.2.1.25" evidence="4"/>
<evidence type="ECO:0000259" key="12">
    <source>
        <dbReference type="Pfam" id="PF17753"/>
    </source>
</evidence>
<evidence type="ECO:0000313" key="15">
    <source>
        <dbReference type="EMBL" id="EFC41110.1"/>
    </source>
</evidence>
<dbReference type="Pfam" id="PF22666">
    <property type="entry name" value="Glyco_hydro_2_N2"/>
    <property type="match status" value="1"/>
</dbReference>
<dbReference type="InterPro" id="IPR050887">
    <property type="entry name" value="Beta-mannosidase_GH2"/>
</dbReference>
<evidence type="ECO:0000313" key="16">
    <source>
        <dbReference type="Proteomes" id="UP000006671"/>
    </source>
</evidence>
<dbReference type="SUPFAM" id="SSF51445">
    <property type="entry name" value="(Trans)glycosidases"/>
    <property type="match status" value="1"/>
</dbReference>
<feature type="domain" description="Beta-mannosidase Ig-fold" evidence="12">
    <location>
        <begin position="845"/>
        <end position="922"/>
    </location>
</feature>
<keyword evidence="9" id="KW-0326">Glycosidase</keyword>
<dbReference type="InterPro" id="IPR054593">
    <property type="entry name" value="Beta-mannosidase-like_N2"/>
</dbReference>
<dbReference type="InterPro" id="IPR008979">
    <property type="entry name" value="Galactose-bd-like_sf"/>
</dbReference>
<dbReference type="InterPro" id="IPR036156">
    <property type="entry name" value="Beta-gal/glucu_dom_sf"/>
</dbReference>
<protein>
    <recommendedName>
        <fullName evidence="4">beta-mannosidase</fullName>
        <ecNumber evidence="4">3.2.1.25</ecNumber>
    </recommendedName>
    <alternativeName>
        <fullName evidence="10">Mannanase</fullName>
    </alternativeName>
</protein>